<feature type="transmembrane region" description="Helical" evidence="8">
    <location>
        <begin position="284"/>
        <end position="305"/>
    </location>
</feature>
<dbReference type="EMBL" id="JAJEKE010000001">
    <property type="protein sequence ID" value="MCQ1528228.1"/>
    <property type="molecule type" value="Genomic_DNA"/>
</dbReference>
<name>A0ABT1NDG3_9FIRM</name>
<protein>
    <submittedName>
        <fullName evidence="10">Phospholipid carrier-dependent glycosyltransferase</fullName>
    </submittedName>
</protein>
<evidence type="ECO:0000256" key="5">
    <source>
        <dbReference type="ARBA" id="ARBA00022692"/>
    </source>
</evidence>
<keyword evidence="11" id="KW-1185">Reference proteome</keyword>
<feature type="transmembrane region" description="Helical" evidence="8">
    <location>
        <begin position="312"/>
        <end position="330"/>
    </location>
</feature>
<evidence type="ECO:0000256" key="8">
    <source>
        <dbReference type="SAM" id="Phobius"/>
    </source>
</evidence>
<evidence type="ECO:0000256" key="7">
    <source>
        <dbReference type="ARBA" id="ARBA00023136"/>
    </source>
</evidence>
<comment type="caution">
    <text evidence="10">The sequence shown here is derived from an EMBL/GenBank/DDBJ whole genome shotgun (WGS) entry which is preliminary data.</text>
</comment>
<evidence type="ECO:0000256" key="2">
    <source>
        <dbReference type="ARBA" id="ARBA00022475"/>
    </source>
</evidence>
<feature type="transmembrane region" description="Helical" evidence="8">
    <location>
        <begin position="109"/>
        <end position="126"/>
    </location>
</feature>
<keyword evidence="4" id="KW-0808">Transferase</keyword>
<reference evidence="10 11" key="1">
    <citation type="submission" date="2021-10" db="EMBL/GenBank/DDBJ databases">
        <title>Lutispora strain m25 sp. nov., a thermophilic, non-spore-forming bacterium isolated from a lab-scale methanogenic bioreactor digesting anaerobic sludge.</title>
        <authorList>
            <person name="El Houari A."/>
            <person name="Mcdonald J."/>
        </authorList>
    </citation>
    <scope>NUCLEOTIDE SEQUENCE [LARGE SCALE GENOMIC DNA]</scope>
    <source>
        <strain evidence="11">m25</strain>
    </source>
</reference>
<keyword evidence="6 8" id="KW-1133">Transmembrane helix</keyword>
<evidence type="ECO:0000256" key="1">
    <source>
        <dbReference type="ARBA" id="ARBA00004651"/>
    </source>
</evidence>
<dbReference type="Pfam" id="PF02366">
    <property type="entry name" value="PMT"/>
    <property type="match status" value="1"/>
</dbReference>
<evidence type="ECO:0000256" key="4">
    <source>
        <dbReference type="ARBA" id="ARBA00022679"/>
    </source>
</evidence>
<dbReference type="InterPro" id="IPR050297">
    <property type="entry name" value="LipidA_mod_glycosyltrf_83"/>
</dbReference>
<feature type="transmembrane region" description="Helical" evidence="8">
    <location>
        <begin position="229"/>
        <end position="247"/>
    </location>
</feature>
<accession>A0ABT1NDG3</accession>
<evidence type="ECO:0000256" key="6">
    <source>
        <dbReference type="ARBA" id="ARBA00022989"/>
    </source>
</evidence>
<gene>
    <name evidence="10" type="ORF">LJD61_01515</name>
</gene>
<keyword evidence="2" id="KW-1003">Cell membrane</keyword>
<dbReference type="InterPro" id="IPR003342">
    <property type="entry name" value="ArnT-like_N"/>
</dbReference>
<organism evidence="10 11">
    <name type="scientific">Lutispora saccharofermentans</name>
    <dbReference type="NCBI Taxonomy" id="3024236"/>
    <lineage>
        <taxon>Bacteria</taxon>
        <taxon>Bacillati</taxon>
        <taxon>Bacillota</taxon>
        <taxon>Clostridia</taxon>
        <taxon>Lutisporales</taxon>
        <taxon>Lutisporaceae</taxon>
        <taxon>Lutispora</taxon>
    </lineage>
</organism>
<keyword evidence="7 8" id="KW-0472">Membrane</keyword>
<feature type="transmembrane region" description="Helical" evidence="8">
    <location>
        <begin position="365"/>
        <end position="383"/>
    </location>
</feature>
<keyword evidence="3" id="KW-0328">Glycosyltransferase</keyword>
<dbReference type="PANTHER" id="PTHR33908:SF11">
    <property type="entry name" value="MEMBRANE PROTEIN"/>
    <property type="match status" value="1"/>
</dbReference>
<keyword evidence="5 8" id="KW-0812">Transmembrane</keyword>
<feature type="transmembrane region" description="Helical" evidence="8">
    <location>
        <begin position="133"/>
        <end position="155"/>
    </location>
</feature>
<feature type="transmembrane region" description="Helical" evidence="8">
    <location>
        <begin position="336"/>
        <end position="353"/>
    </location>
</feature>
<feature type="domain" description="ArnT-like N-terminal" evidence="9">
    <location>
        <begin position="107"/>
        <end position="244"/>
    </location>
</feature>
<evidence type="ECO:0000313" key="11">
    <source>
        <dbReference type="Proteomes" id="UP001651880"/>
    </source>
</evidence>
<comment type="subcellular location">
    <subcellularLocation>
        <location evidence="1">Cell membrane</location>
        <topology evidence="1">Multi-pass membrane protein</topology>
    </subcellularLocation>
</comment>
<proteinExistence type="predicted"/>
<dbReference type="Proteomes" id="UP001651880">
    <property type="component" value="Unassembled WGS sequence"/>
</dbReference>
<feature type="transmembrane region" description="Helical" evidence="8">
    <location>
        <begin position="161"/>
        <end position="178"/>
    </location>
</feature>
<evidence type="ECO:0000313" key="10">
    <source>
        <dbReference type="EMBL" id="MCQ1528228.1"/>
    </source>
</evidence>
<sequence length="496" mass="56445">MANRKPPKMSERQSLCNLAVVLAFLMLSFALTYSSLYVQPWDNLEAWRQSDTYSIMMNYIKNGIDIFRPQVNYDGAGPNIIQLELQILPALGVITCNLYNKVTPAVPRLISLMFFYGSAIFVYLIGKKLMHTLSAFTAMFVYMFLPITMSFSRAIMPETCALFFLCGGIFFLADWFLCEQTDEKCPFWLSAVFFAFAIMEKLPIMFIGVLILAVMAMKYQYSMFRKLHVYAYAAVTLLPSAIYYAIVARFSEFKMVNNLAVKHAFTWEIFSLLAPSSAEFFKESLPGSFGNLVILIAIAGFICTFKKEKSRLFLLFLAASFILECTTIVAMIKLQYYLIFIAPTIALLCGTAVDELFRLGRTQSFGLVFVVCIVTFALGNATLKRTAKTNEYISKLGSFIAENTETSAVIAVDRMCTDIFAAADRNGYRANIKYYEYIPQEPIQEVQYFIEHGVDYFVLTGETTKADERYRKHLSDNFMVHTASSECVIYDLRKKR</sequence>
<dbReference type="PANTHER" id="PTHR33908">
    <property type="entry name" value="MANNOSYLTRANSFERASE YKCB-RELATED"/>
    <property type="match status" value="1"/>
</dbReference>
<evidence type="ECO:0000256" key="3">
    <source>
        <dbReference type="ARBA" id="ARBA00022676"/>
    </source>
</evidence>
<evidence type="ECO:0000259" key="9">
    <source>
        <dbReference type="Pfam" id="PF02366"/>
    </source>
</evidence>
<feature type="transmembrane region" description="Helical" evidence="8">
    <location>
        <begin position="187"/>
        <end position="217"/>
    </location>
</feature>
<dbReference type="RefSeq" id="WP_255225721.1">
    <property type="nucleotide sequence ID" value="NZ_JAJEKE010000001.1"/>
</dbReference>